<dbReference type="RefSeq" id="XP_043046655.1">
    <property type="nucleotide sequence ID" value="XM_043190199.1"/>
</dbReference>
<keyword evidence="2" id="KW-1185">Reference proteome</keyword>
<reference evidence="1" key="1">
    <citation type="submission" date="2020-11" db="EMBL/GenBank/DDBJ databases">
        <title>Adaptations for nitrogen fixation in a non-lichenized fungal sporocarp promotes dispersal by wood-feeding termites.</title>
        <authorList>
            <consortium name="DOE Joint Genome Institute"/>
            <person name="Koch R.A."/>
            <person name="Yoon G."/>
            <person name="Arayal U."/>
            <person name="Lail K."/>
            <person name="Amirebrahimi M."/>
            <person name="Labutti K."/>
            <person name="Lipzen A."/>
            <person name="Riley R."/>
            <person name="Barry K."/>
            <person name="Henrissat B."/>
            <person name="Grigoriev I.V."/>
            <person name="Herr J.R."/>
            <person name="Aime M.C."/>
        </authorList>
    </citation>
    <scope>NUCLEOTIDE SEQUENCE</scope>
    <source>
        <strain evidence="1">MCA 3950</strain>
    </source>
</reference>
<gene>
    <name evidence="1" type="ORF">BT62DRAFT_990087</name>
</gene>
<dbReference type="GeneID" id="66112496"/>
<dbReference type="OrthoDB" id="5376140at2759"/>
<evidence type="ECO:0000313" key="2">
    <source>
        <dbReference type="Proteomes" id="UP000812287"/>
    </source>
</evidence>
<evidence type="ECO:0000313" key="1">
    <source>
        <dbReference type="EMBL" id="KAG7453155.1"/>
    </source>
</evidence>
<comment type="caution">
    <text evidence="1">The sequence shown here is derived from an EMBL/GenBank/DDBJ whole genome shotgun (WGS) entry which is preliminary data.</text>
</comment>
<proteinExistence type="predicted"/>
<dbReference type="AlphaFoldDB" id="A0A9P8AZ44"/>
<sequence length="251" mass="27813">MPVDIQANFMTERIQDKFVAKAAWTANTVFFPSDSDNLPTSYIPVVSTFIDHQKVEVGNYYMVQLKSCDGTIHEAVIYVHSVHYPQDPPDEASNGAVLGLSRYIKWILVHPDAPDDGLFLLFTGDELRIGIRWDSETFSARAIVKVHEYVQVTHKLESATTGATRRFICNWALQHTRVCKPGTIESFVAVPEDLGTRKLGLKKFTPHRIDSLNFGDLFCGVGGAFCGFKDAGFTSQFGAEASDAAGEAFRV</sequence>
<name>A0A9P8AZ44_9AGAR</name>
<feature type="non-terminal residue" evidence="1">
    <location>
        <position position="251"/>
    </location>
</feature>
<accession>A0A9P8AZ44</accession>
<dbReference type="Proteomes" id="UP000812287">
    <property type="component" value="Unassembled WGS sequence"/>
</dbReference>
<dbReference type="EMBL" id="MU250523">
    <property type="protein sequence ID" value="KAG7453155.1"/>
    <property type="molecule type" value="Genomic_DNA"/>
</dbReference>
<organism evidence="1 2">
    <name type="scientific">Guyanagaster necrorhizus</name>
    <dbReference type="NCBI Taxonomy" id="856835"/>
    <lineage>
        <taxon>Eukaryota</taxon>
        <taxon>Fungi</taxon>
        <taxon>Dikarya</taxon>
        <taxon>Basidiomycota</taxon>
        <taxon>Agaricomycotina</taxon>
        <taxon>Agaricomycetes</taxon>
        <taxon>Agaricomycetidae</taxon>
        <taxon>Agaricales</taxon>
        <taxon>Marasmiineae</taxon>
        <taxon>Physalacriaceae</taxon>
        <taxon>Guyanagaster</taxon>
    </lineage>
</organism>
<protein>
    <submittedName>
        <fullName evidence="1">Uncharacterized protein</fullName>
    </submittedName>
</protein>